<dbReference type="Gene3D" id="1.20.120.1770">
    <property type="match status" value="1"/>
</dbReference>
<keyword evidence="3" id="KW-0813">Transport</keyword>
<protein>
    <recommendedName>
        <fullName evidence="12">Cytochrome b561 domain-containing protein</fullName>
    </recommendedName>
</protein>
<dbReference type="Proteomes" id="UP000886523">
    <property type="component" value="Unassembled WGS sequence"/>
</dbReference>
<dbReference type="Pfam" id="PF03188">
    <property type="entry name" value="Cytochrom_B561"/>
    <property type="match status" value="1"/>
</dbReference>
<evidence type="ECO:0000313" key="13">
    <source>
        <dbReference type="EMBL" id="KAF9518904.1"/>
    </source>
</evidence>
<comment type="caution">
    <text evidence="13">The sequence shown here is derived from an EMBL/GenBank/DDBJ whole genome shotgun (WGS) entry which is preliminary data.</text>
</comment>
<organism evidence="13 14">
    <name type="scientific">Hydnum rufescens UP504</name>
    <dbReference type="NCBI Taxonomy" id="1448309"/>
    <lineage>
        <taxon>Eukaryota</taxon>
        <taxon>Fungi</taxon>
        <taxon>Dikarya</taxon>
        <taxon>Basidiomycota</taxon>
        <taxon>Agaricomycotina</taxon>
        <taxon>Agaricomycetes</taxon>
        <taxon>Cantharellales</taxon>
        <taxon>Hydnaceae</taxon>
        <taxon>Hydnum</taxon>
    </lineage>
</organism>
<feature type="transmembrane region" description="Helical" evidence="11">
    <location>
        <begin position="154"/>
        <end position="176"/>
    </location>
</feature>
<name>A0A9P6E151_9AGAM</name>
<evidence type="ECO:0000256" key="2">
    <source>
        <dbReference type="ARBA" id="ARBA00004141"/>
    </source>
</evidence>
<feature type="domain" description="Cytochrome b561" evidence="12">
    <location>
        <begin position="70"/>
        <end position="169"/>
    </location>
</feature>
<evidence type="ECO:0000256" key="4">
    <source>
        <dbReference type="ARBA" id="ARBA00022617"/>
    </source>
</evidence>
<comment type="subcellular location">
    <subcellularLocation>
        <location evidence="2">Membrane</location>
        <topology evidence="2">Multi-pass membrane protein</topology>
    </subcellularLocation>
</comment>
<evidence type="ECO:0000256" key="11">
    <source>
        <dbReference type="SAM" id="Phobius"/>
    </source>
</evidence>
<keyword evidence="9" id="KW-0408">Iron</keyword>
<dbReference type="PANTHER" id="PTHR15422:SF45">
    <property type="entry name" value="CYTOCHROME B561 DOMAIN-CONTAINING PROTEIN"/>
    <property type="match status" value="1"/>
</dbReference>
<reference evidence="13" key="1">
    <citation type="journal article" date="2020" name="Nat. Commun.">
        <title>Large-scale genome sequencing of mycorrhizal fungi provides insights into the early evolution of symbiotic traits.</title>
        <authorList>
            <person name="Miyauchi S."/>
            <person name="Kiss E."/>
            <person name="Kuo A."/>
            <person name="Drula E."/>
            <person name="Kohler A."/>
            <person name="Sanchez-Garcia M."/>
            <person name="Morin E."/>
            <person name="Andreopoulos B."/>
            <person name="Barry K.W."/>
            <person name="Bonito G."/>
            <person name="Buee M."/>
            <person name="Carver A."/>
            <person name="Chen C."/>
            <person name="Cichocki N."/>
            <person name="Clum A."/>
            <person name="Culley D."/>
            <person name="Crous P.W."/>
            <person name="Fauchery L."/>
            <person name="Girlanda M."/>
            <person name="Hayes R.D."/>
            <person name="Keri Z."/>
            <person name="LaButti K."/>
            <person name="Lipzen A."/>
            <person name="Lombard V."/>
            <person name="Magnuson J."/>
            <person name="Maillard F."/>
            <person name="Murat C."/>
            <person name="Nolan M."/>
            <person name="Ohm R.A."/>
            <person name="Pangilinan J."/>
            <person name="Pereira M.F."/>
            <person name="Perotto S."/>
            <person name="Peter M."/>
            <person name="Pfister S."/>
            <person name="Riley R."/>
            <person name="Sitrit Y."/>
            <person name="Stielow J.B."/>
            <person name="Szollosi G."/>
            <person name="Zifcakova L."/>
            <person name="Stursova M."/>
            <person name="Spatafora J.W."/>
            <person name="Tedersoo L."/>
            <person name="Vaario L.M."/>
            <person name="Yamada A."/>
            <person name="Yan M."/>
            <person name="Wang P."/>
            <person name="Xu J."/>
            <person name="Bruns T."/>
            <person name="Baldrian P."/>
            <person name="Vilgalys R."/>
            <person name="Dunand C."/>
            <person name="Henrissat B."/>
            <person name="Grigoriev I.V."/>
            <person name="Hibbett D."/>
            <person name="Nagy L.G."/>
            <person name="Martin F.M."/>
        </authorList>
    </citation>
    <scope>NUCLEOTIDE SEQUENCE</scope>
    <source>
        <strain evidence="13">UP504</strain>
    </source>
</reference>
<keyword evidence="8 11" id="KW-1133">Transmembrane helix</keyword>
<keyword evidence="6" id="KW-0479">Metal-binding</keyword>
<dbReference type="InterPro" id="IPR045150">
    <property type="entry name" value="CYB561D1/2"/>
</dbReference>
<proteinExistence type="predicted"/>
<evidence type="ECO:0000256" key="10">
    <source>
        <dbReference type="ARBA" id="ARBA00023136"/>
    </source>
</evidence>
<keyword evidence="5 11" id="KW-0812">Transmembrane</keyword>
<dbReference type="GO" id="GO:0016020">
    <property type="term" value="C:membrane"/>
    <property type="evidence" value="ECO:0007669"/>
    <property type="project" value="UniProtKB-SubCell"/>
</dbReference>
<feature type="transmembrane region" description="Helical" evidence="11">
    <location>
        <begin position="41"/>
        <end position="62"/>
    </location>
</feature>
<feature type="transmembrane region" description="Helical" evidence="11">
    <location>
        <begin position="182"/>
        <end position="201"/>
    </location>
</feature>
<keyword evidence="4" id="KW-0349">Heme</keyword>
<evidence type="ECO:0000256" key="3">
    <source>
        <dbReference type="ARBA" id="ARBA00022448"/>
    </source>
</evidence>
<keyword evidence="10 11" id="KW-0472">Membrane</keyword>
<gene>
    <name evidence="13" type="ORF">BS47DRAFT_1337797</name>
</gene>
<evidence type="ECO:0000259" key="12">
    <source>
        <dbReference type="Pfam" id="PF03188"/>
    </source>
</evidence>
<evidence type="ECO:0000256" key="7">
    <source>
        <dbReference type="ARBA" id="ARBA00022982"/>
    </source>
</evidence>
<dbReference type="GO" id="GO:0140575">
    <property type="term" value="F:transmembrane monodehydroascorbate reductase activity"/>
    <property type="evidence" value="ECO:0007669"/>
    <property type="project" value="InterPro"/>
</dbReference>
<dbReference type="EMBL" id="MU128921">
    <property type="protein sequence ID" value="KAF9518904.1"/>
    <property type="molecule type" value="Genomic_DNA"/>
</dbReference>
<evidence type="ECO:0000256" key="8">
    <source>
        <dbReference type="ARBA" id="ARBA00022989"/>
    </source>
</evidence>
<feature type="transmembrane region" description="Helical" evidence="11">
    <location>
        <begin position="115"/>
        <end position="142"/>
    </location>
</feature>
<dbReference type="OrthoDB" id="432881at2759"/>
<evidence type="ECO:0000313" key="14">
    <source>
        <dbReference type="Proteomes" id="UP000886523"/>
    </source>
</evidence>
<evidence type="ECO:0000256" key="9">
    <source>
        <dbReference type="ARBA" id="ARBA00023004"/>
    </source>
</evidence>
<dbReference type="AlphaFoldDB" id="A0A9P6E151"/>
<accession>A0A9P6E151</accession>
<keyword evidence="14" id="KW-1185">Reference proteome</keyword>
<comment type="cofactor">
    <cofactor evidence="1">
        <name>heme b</name>
        <dbReference type="ChEBI" id="CHEBI:60344"/>
    </cofactor>
</comment>
<feature type="transmembrane region" description="Helical" evidence="11">
    <location>
        <begin position="12"/>
        <end position="35"/>
    </location>
</feature>
<evidence type="ECO:0000256" key="5">
    <source>
        <dbReference type="ARBA" id="ARBA00022692"/>
    </source>
</evidence>
<dbReference type="GO" id="GO:0046872">
    <property type="term" value="F:metal ion binding"/>
    <property type="evidence" value="ECO:0007669"/>
    <property type="project" value="UniProtKB-KW"/>
</dbReference>
<evidence type="ECO:0000256" key="6">
    <source>
        <dbReference type="ARBA" id="ARBA00022723"/>
    </source>
</evidence>
<sequence>MSNENDFEPGDAISLFYVYFGILLFLPYTIVLILLSTPSQLGWFAYHPPLLALAFGALAHGITVLQPTSRPESVTPALATHQIFVGFLGVPLLVTAASLQYLHKENLSIDHFTSWHGLIGATTALAIVVQAAFGGLLGAGIVSRKYYRAHRLSGYVIFSLASLAFTLGGLFSTFVVSRTWSATRFIAYGLGPLSVWGGLVTRARPKKLQ</sequence>
<dbReference type="PANTHER" id="PTHR15422">
    <property type="entry name" value="OS05G0565100 PROTEIN"/>
    <property type="match status" value="1"/>
</dbReference>
<evidence type="ECO:0000256" key="1">
    <source>
        <dbReference type="ARBA" id="ARBA00001970"/>
    </source>
</evidence>
<keyword evidence="7" id="KW-0249">Electron transport</keyword>
<dbReference type="InterPro" id="IPR006593">
    <property type="entry name" value="Cyt_b561/ferric_Rdtase_TM"/>
</dbReference>
<feature type="transmembrane region" description="Helical" evidence="11">
    <location>
        <begin position="83"/>
        <end position="103"/>
    </location>
</feature>